<accession>A0A1B9H310</accession>
<name>A0A1B9H310_9TREE</name>
<evidence type="ECO:0000256" key="1">
    <source>
        <dbReference type="SAM" id="MobiDB-lite"/>
    </source>
</evidence>
<proteinExistence type="predicted"/>
<gene>
    <name evidence="3" type="ORF">I316_00782</name>
</gene>
<feature type="region of interest" description="Disordered" evidence="1">
    <location>
        <begin position="51"/>
        <end position="70"/>
    </location>
</feature>
<evidence type="ECO:0000313" key="3">
    <source>
        <dbReference type="EMBL" id="OCF37655.1"/>
    </source>
</evidence>
<evidence type="ECO:0000313" key="4">
    <source>
        <dbReference type="Proteomes" id="UP000092666"/>
    </source>
</evidence>
<dbReference type="EMBL" id="KV700122">
    <property type="protein sequence ID" value="OCF37655.1"/>
    <property type="molecule type" value="Genomic_DNA"/>
</dbReference>
<feature type="signal peptide" evidence="2">
    <location>
        <begin position="1"/>
        <end position="20"/>
    </location>
</feature>
<reference evidence="4" key="2">
    <citation type="submission" date="2013-12" db="EMBL/GenBank/DDBJ databases">
        <title>Evolution of pathogenesis and genome organization in the Tremellales.</title>
        <authorList>
            <person name="Cuomo C."/>
            <person name="Litvintseva A."/>
            <person name="Heitman J."/>
            <person name="Chen Y."/>
            <person name="Sun S."/>
            <person name="Springer D."/>
            <person name="Dromer F."/>
            <person name="Young S."/>
            <person name="Zeng Q."/>
            <person name="Chapman S."/>
            <person name="Gujja S."/>
            <person name="Saif S."/>
            <person name="Birren B."/>
        </authorList>
    </citation>
    <scope>NUCLEOTIDE SEQUENCE [LARGE SCALE GENOMIC DNA]</scope>
    <source>
        <strain evidence="4">BCC8398</strain>
    </source>
</reference>
<keyword evidence="2" id="KW-0732">Signal</keyword>
<dbReference type="AlphaFoldDB" id="A0A1B9H310"/>
<organism evidence="3 4">
    <name type="scientific">Kwoniella heveanensis BCC8398</name>
    <dbReference type="NCBI Taxonomy" id="1296120"/>
    <lineage>
        <taxon>Eukaryota</taxon>
        <taxon>Fungi</taxon>
        <taxon>Dikarya</taxon>
        <taxon>Basidiomycota</taxon>
        <taxon>Agaricomycotina</taxon>
        <taxon>Tremellomycetes</taxon>
        <taxon>Tremellales</taxon>
        <taxon>Cryptococcaceae</taxon>
        <taxon>Kwoniella</taxon>
    </lineage>
</organism>
<feature type="region of interest" description="Disordered" evidence="1">
    <location>
        <begin position="157"/>
        <end position="222"/>
    </location>
</feature>
<protein>
    <submittedName>
        <fullName evidence="3">Uncharacterized protein</fullName>
    </submittedName>
</protein>
<sequence>MLSSNLILPSFLLLASIVRGIPVTDKRGDLPREETDWYKHQLRPQPVIIASDRDSPSQELPQATDQAEDSVRYRSLPAEDIPNDWGARHAVSHSSDRGIIANDNPEPVGLAKVDDPVEGRTLELTSPAEYDAGNAKNIFRLGLAIAEKAMTKRMERANEAHEGGGSDIVIGSKKRGTSRDNANPARTAGEEDVPADSSFAPEASARGRIKRNHDNEGLEKRPFCATCLRG</sequence>
<reference evidence="3 4" key="1">
    <citation type="submission" date="2013-07" db="EMBL/GenBank/DDBJ databases">
        <title>The Genome Sequence of Cryptococcus heveanensis BCC8398.</title>
        <authorList>
            <consortium name="The Broad Institute Genome Sequencing Platform"/>
            <person name="Cuomo C."/>
            <person name="Litvintseva A."/>
            <person name="Chen Y."/>
            <person name="Heitman J."/>
            <person name="Sun S."/>
            <person name="Springer D."/>
            <person name="Dromer F."/>
            <person name="Young S.K."/>
            <person name="Zeng Q."/>
            <person name="Gargeya S."/>
            <person name="Fitzgerald M."/>
            <person name="Abouelleil A."/>
            <person name="Alvarado L."/>
            <person name="Berlin A.M."/>
            <person name="Chapman S.B."/>
            <person name="Dewar J."/>
            <person name="Goldberg J."/>
            <person name="Griggs A."/>
            <person name="Gujja S."/>
            <person name="Hansen M."/>
            <person name="Howarth C."/>
            <person name="Imamovic A."/>
            <person name="Larimer J."/>
            <person name="McCowan C."/>
            <person name="Murphy C."/>
            <person name="Pearson M."/>
            <person name="Priest M."/>
            <person name="Roberts A."/>
            <person name="Saif S."/>
            <person name="Shea T."/>
            <person name="Sykes S."/>
            <person name="Wortman J."/>
            <person name="Nusbaum C."/>
            <person name="Birren B."/>
        </authorList>
    </citation>
    <scope>NUCLEOTIDE SEQUENCE [LARGE SCALE GENOMIC DNA]</scope>
    <source>
        <strain evidence="3 4">BCC8398</strain>
    </source>
</reference>
<evidence type="ECO:0000256" key="2">
    <source>
        <dbReference type="SAM" id="SignalP"/>
    </source>
</evidence>
<dbReference type="Proteomes" id="UP000092666">
    <property type="component" value="Unassembled WGS sequence"/>
</dbReference>
<feature type="compositionally biased region" description="Basic and acidic residues" evidence="1">
    <location>
        <begin position="212"/>
        <end position="222"/>
    </location>
</feature>
<keyword evidence="4" id="KW-1185">Reference proteome</keyword>
<feature type="chain" id="PRO_5008627519" evidence="2">
    <location>
        <begin position="21"/>
        <end position="230"/>
    </location>
</feature>